<comment type="caution">
    <text evidence="1">The sequence shown here is derived from an EMBL/GenBank/DDBJ whole genome shotgun (WGS) entry which is preliminary data.</text>
</comment>
<protein>
    <submittedName>
        <fullName evidence="1">Uncharacterized protein</fullName>
    </submittedName>
</protein>
<keyword evidence="2" id="KW-1185">Reference proteome</keyword>
<dbReference type="Gene3D" id="2.110.10.10">
    <property type="entry name" value="Hemopexin-like domain"/>
    <property type="match status" value="1"/>
</dbReference>
<proteinExistence type="predicted"/>
<dbReference type="InterPro" id="IPR036375">
    <property type="entry name" value="Hemopexin-like_dom_sf"/>
</dbReference>
<accession>A0A443R5C8</accession>
<dbReference type="AlphaFoldDB" id="A0A443R5C8"/>
<evidence type="ECO:0000313" key="2">
    <source>
        <dbReference type="Proteomes" id="UP000285301"/>
    </source>
</evidence>
<reference evidence="1 2" key="1">
    <citation type="journal article" date="2018" name="Gigascience">
        <title>Genomes of trombidid mites reveal novel predicted allergens and laterally-transferred genes associated with secondary metabolism.</title>
        <authorList>
            <person name="Dong X."/>
            <person name="Chaisiri K."/>
            <person name="Xia D."/>
            <person name="Armstrong S.D."/>
            <person name="Fang Y."/>
            <person name="Donnelly M.J."/>
            <person name="Kadowaki T."/>
            <person name="McGarry J.W."/>
            <person name="Darby A.C."/>
            <person name="Makepeace B.L."/>
        </authorList>
    </citation>
    <scope>NUCLEOTIDE SEQUENCE [LARGE SCALE GENOMIC DNA]</scope>
    <source>
        <strain evidence="1">UoL-WK</strain>
    </source>
</reference>
<dbReference type="SUPFAM" id="SSF50923">
    <property type="entry name" value="Hemopexin-like domain"/>
    <property type="match status" value="1"/>
</dbReference>
<evidence type="ECO:0000313" key="1">
    <source>
        <dbReference type="EMBL" id="RWS10446.1"/>
    </source>
</evidence>
<sequence>MELCVMQWNVFGKDCGEQLYERKIKQMCKDYPWLVTDAMISGVNELSLKQFYLNFTTETFIKSISDVNSYPMVRIDRICLDNGRQQFDAAIKLEKEEFYFVRDKCVKDKQKAMQVEPQTIKNCVPNFNANLTAIDAAFSHQIHGITHIFLFYKQDKQQHMFITQGDFKTIAKPSIMQVIDENLEVKAIDLFKKPAIDKKYLGLKAIGDHSFLFEIDATSSKIDLSPIAPAFDNQVFFGCPLTHCFLSNIDAIEMFEKHNESKLLVFWNRFFWVLNGTKQRIASINAKVLPSKYFKGGIDAVYSMNSALFFVKDNTKTEVILNDNLEIENLNKTSKLAFHLSFVDAICSSCLQEDELLIFKEDKFYELRGTSLVEDDLKLKRQERPKTERDLYFDAAKVSSLLSQTVLQNYDKKRKEV</sequence>
<organism evidence="1 2">
    <name type="scientific">Dinothrombium tinctorium</name>
    <dbReference type="NCBI Taxonomy" id="1965070"/>
    <lineage>
        <taxon>Eukaryota</taxon>
        <taxon>Metazoa</taxon>
        <taxon>Ecdysozoa</taxon>
        <taxon>Arthropoda</taxon>
        <taxon>Chelicerata</taxon>
        <taxon>Arachnida</taxon>
        <taxon>Acari</taxon>
        <taxon>Acariformes</taxon>
        <taxon>Trombidiformes</taxon>
        <taxon>Prostigmata</taxon>
        <taxon>Anystina</taxon>
        <taxon>Parasitengona</taxon>
        <taxon>Trombidioidea</taxon>
        <taxon>Trombidiidae</taxon>
        <taxon>Dinothrombium</taxon>
    </lineage>
</organism>
<name>A0A443R5C8_9ACAR</name>
<dbReference type="EMBL" id="NCKU01002092">
    <property type="protein sequence ID" value="RWS10446.1"/>
    <property type="molecule type" value="Genomic_DNA"/>
</dbReference>
<gene>
    <name evidence="1" type="ORF">B4U79_17617</name>
</gene>
<dbReference type="Proteomes" id="UP000285301">
    <property type="component" value="Unassembled WGS sequence"/>
</dbReference>
<dbReference type="OrthoDB" id="10643327at2759"/>